<dbReference type="CDD" id="cd01949">
    <property type="entry name" value="GGDEF"/>
    <property type="match status" value="1"/>
</dbReference>
<keyword evidence="6" id="KW-1185">Reference proteome</keyword>
<feature type="transmembrane region" description="Helical" evidence="2">
    <location>
        <begin position="12"/>
        <end position="34"/>
    </location>
</feature>
<evidence type="ECO:0000256" key="1">
    <source>
        <dbReference type="ARBA" id="ARBA00001946"/>
    </source>
</evidence>
<feature type="transmembrane region" description="Helical" evidence="2">
    <location>
        <begin position="184"/>
        <end position="204"/>
    </location>
</feature>
<accession>A0A839INP9</accession>
<dbReference type="RefSeq" id="WP_182807879.1">
    <property type="nucleotide sequence ID" value="NZ_JACJFM010000005.1"/>
</dbReference>
<dbReference type="NCBIfam" id="TIGR00254">
    <property type="entry name" value="GGDEF"/>
    <property type="match status" value="1"/>
</dbReference>
<keyword evidence="2" id="KW-0812">Transmembrane</keyword>
<dbReference type="InterPro" id="IPR052163">
    <property type="entry name" value="DGC-Regulatory_Protein"/>
</dbReference>
<dbReference type="PROSITE" id="PS50885">
    <property type="entry name" value="HAMP"/>
    <property type="match status" value="1"/>
</dbReference>
<dbReference type="Gene3D" id="6.10.340.10">
    <property type="match status" value="1"/>
</dbReference>
<feature type="domain" description="GGDEF" evidence="4">
    <location>
        <begin position="297"/>
        <end position="427"/>
    </location>
</feature>
<dbReference type="Pfam" id="PF00990">
    <property type="entry name" value="GGDEF"/>
    <property type="match status" value="1"/>
</dbReference>
<dbReference type="InterPro" id="IPR000160">
    <property type="entry name" value="GGDEF_dom"/>
</dbReference>
<dbReference type="SMART" id="SM00267">
    <property type="entry name" value="GGDEF"/>
    <property type="match status" value="1"/>
</dbReference>
<dbReference type="GO" id="GO:0003824">
    <property type="term" value="F:catalytic activity"/>
    <property type="evidence" value="ECO:0007669"/>
    <property type="project" value="UniProtKB-ARBA"/>
</dbReference>
<dbReference type="PANTHER" id="PTHR46663:SF2">
    <property type="entry name" value="GGDEF DOMAIN-CONTAINING PROTEIN"/>
    <property type="match status" value="1"/>
</dbReference>
<dbReference type="AlphaFoldDB" id="A0A839INP9"/>
<evidence type="ECO:0000256" key="2">
    <source>
        <dbReference type="SAM" id="Phobius"/>
    </source>
</evidence>
<dbReference type="EMBL" id="JACJFM010000005">
    <property type="protein sequence ID" value="MBB1486097.1"/>
    <property type="molecule type" value="Genomic_DNA"/>
</dbReference>
<dbReference type="PROSITE" id="PS50887">
    <property type="entry name" value="GGDEF"/>
    <property type="match status" value="1"/>
</dbReference>
<gene>
    <name evidence="5" type="ORF">H4O21_05705</name>
</gene>
<dbReference type="Gene3D" id="3.30.450.290">
    <property type="match status" value="1"/>
</dbReference>
<evidence type="ECO:0000259" key="4">
    <source>
        <dbReference type="PROSITE" id="PS50887"/>
    </source>
</evidence>
<dbReference type="Proteomes" id="UP000565262">
    <property type="component" value="Unassembled WGS sequence"/>
</dbReference>
<evidence type="ECO:0000313" key="6">
    <source>
        <dbReference type="Proteomes" id="UP000565262"/>
    </source>
</evidence>
<protein>
    <submittedName>
        <fullName evidence="5">Diguanylate cyclase</fullName>
    </submittedName>
</protein>
<dbReference type="GO" id="GO:0007165">
    <property type="term" value="P:signal transduction"/>
    <property type="evidence" value="ECO:0007669"/>
    <property type="project" value="InterPro"/>
</dbReference>
<dbReference type="InterPro" id="IPR029787">
    <property type="entry name" value="Nucleotide_cyclase"/>
</dbReference>
<dbReference type="FunFam" id="3.30.70.270:FF:000001">
    <property type="entry name" value="Diguanylate cyclase domain protein"/>
    <property type="match status" value="1"/>
</dbReference>
<dbReference type="Gene3D" id="3.30.70.270">
    <property type="match status" value="1"/>
</dbReference>
<evidence type="ECO:0000259" key="3">
    <source>
        <dbReference type="PROSITE" id="PS50885"/>
    </source>
</evidence>
<name>A0A839INP9_9GAMM</name>
<comment type="cofactor">
    <cofactor evidence="1">
        <name>Mg(2+)</name>
        <dbReference type="ChEBI" id="CHEBI:18420"/>
    </cofactor>
</comment>
<keyword evidence="2" id="KW-1133">Transmembrane helix</keyword>
<feature type="domain" description="HAMP" evidence="3">
    <location>
        <begin position="206"/>
        <end position="261"/>
    </location>
</feature>
<sequence length="427" mass="49288">MRLTPHSSRHSTYNTLLFTFIGIISLGLVCTLFFSQSFKQKTVQELAEEQARQQAEIIFRTIWHGMLRGWTREQMDGFIHSLEMNTDNSKVQLVRTAVVDELFGDHLPSQQQLMADPELNRVMRDKETRIYNKSGYIRYLYPILAEENCISCHINSAPGKVHGILDIRFPDHQMQQSLNYTLNFYIFAIVLLMLVLFLALFIIIRNRVVHPMRDLSSRIRRSIKDDLSVERIDPERYHLKEPYTLANSFNHLASELEEYHRQLRESSWLDSLTGLYNRRYFSEQMPNLLKKARQNEQPCALMLIDLDKFKPINDELGHDAGDLALVHFSRVLQQQVKGCDLVIRLGGDEFVIILTNTSMSGVLAVKKNIEQALASEAADLGKGRRFLSASIGYALYPEDATTAESLLQQADEAMYNQKRLKKMQRAV</sequence>
<keyword evidence="2" id="KW-0472">Membrane</keyword>
<dbReference type="InterPro" id="IPR043128">
    <property type="entry name" value="Rev_trsase/Diguanyl_cyclase"/>
</dbReference>
<dbReference type="GO" id="GO:0016020">
    <property type="term" value="C:membrane"/>
    <property type="evidence" value="ECO:0007669"/>
    <property type="project" value="InterPro"/>
</dbReference>
<comment type="caution">
    <text evidence="5">The sequence shown here is derived from an EMBL/GenBank/DDBJ whole genome shotgun (WGS) entry which is preliminary data.</text>
</comment>
<proteinExistence type="predicted"/>
<dbReference type="InterPro" id="IPR003660">
    <property type="entry name" value="HAMP_dom"/>
</dbReference>
<reference evidence="5 6" key="1">
    <citation type="submission" date="2020-08" db="EMBL/GenBank/DDBJ databases">
        <title>Oceanospirillum sp. nov. isolated from marine sediment.</title>
        <authorList>
            <person name="Ji X."/>
        </authorList>
    </citation>
    <scope>NUCLEOTIDE SEQUENCE [LARGE SCALE GENOMIC DNA]</scope>
    <source>
        <strain evidence="5 6">D5</strain>
    </source>
</reference>
<dbReference type="SUPFAM" id="SSF55073">
    <property type="entry name" value="Nucleotide cyclase"/>
    <property type="match status" value="1"/>
</dbReference>
<dbReference type="PANTHER" id="PTHR46663">
    <property type="entry name" value="DIGUANYLATE CYCLASE DGCT-RELATED"/>
    <property type="match status" value="1"/>
</dbReference>
<evidence type="ECO:0000313" key="5">
    <source>
        <dbReference type="EMBL" id="MBB1486097.1"/>
    </source>
</evidence>
<organism evidence="5 6">
    <name type="scientific">Oceanospirillum sediminis</name>
    <dbReference type="NCBI Taxonomy" id="2760088"/>
    <lineage>
        <taxon>Bacteria</taxon>
        <taxon>Pseudomonadati</taxon>
        <taxon>Pseudomonadota</taxon>
        <taxon>Gammaproteobacteria</taxon>
        <taxon>Oceanospirillales</taxon>
        <taxon>Oceanospirillaceae</taxon>
        <taxon>Oceanospirillum</taxon>
    </lineage>
</organism>